<dbReference type="Proteomes" id="UP000036681">
    <property type="component" value="Unplaced"/>
</dbReference>
<evidence type="ECO:0000313" key="2">
    <source>
        <dbReference type="Proteomes" id="UP000036681"/>
    </source>
</evidence>
<name>A0A0M3HUB9_ASCLU</name>
<dbReference type="WBParaSite" id="ALUE_0000636901-mRNA-1">
    <property type="protein sequence ID" value="ALUE_0000636901-mRNA-1"/>
    <property type="gene ID" value="ALUE_0000636901"/>
</dbReference>
<feature type="region of interest" description="Disordered" evidence="1">
    <location>
        <begin position="1"/>
        <end position="26"/>
    </location>
</feature>
<dbReference type="AlphaFoldDB" id="A0A0M3HUB9"/>
<protein>
    <submittedName>
        <fullName evidence="3">Uncharacterized protein</fullName>
    </submittedName>
</protein>
<sequence>MSRSVAETAEEETCAGPQSTSSGRVRNLALRFERTSSRSPNSFRKAQRRRLGQLTVDSEKKMENGDFDAFFWKINDAKRNLILR</sequence>
<keyword evidence="2" id="KW-1185">Reference proteome</keyword>
<organism evidence="2 3">
    <name type="scientific">Ascaris lumbricoides</name>
    <name type="common">Giant roundworm</name>
    <dbReference type="NCBI Taxonomy" id="6252"/>
    <lineage>
        <taxon>Eukaryota</taxon>
        <taxon>Metazoa</taxon>
        <taxon>Ecdysozoa</taxon>
        <taxon>Nematoda</taxon>
        <taxon>Chromadorea</taxon>
        <taxon>Rhabditida</taxon>
        <taxon>Spirurina</taxon>
        <taxon>Ascaridomorpha</taxon>
        <taxon>Ascaridoidea</taxon>
        <taxon>Ascarididae</taxon>
        <taxon>Ascaris</taxon>
    </lineage>
</organism>
<reference evidence="3" key="1">
    <citation type="submission" date="2017-02" db="UniProtKB">
        <authorList>
            <consortium name="WormBaseParasite"/>
        </authorList>
    </citation>
    <scope>IDENTIFICATION</scope>
</reference>
<accession>A0A0M3HUB9</accession>
<evidence type="ECO:0000256" key="1">
    <source>
        <dbReference type="SAM" id="MobiDB-lite"/>
    </source>
</evidence>
<proteinExistence type="predicted"/>
<evidence type="ECO:0000313" key="3">
    <source>
        <dbReference type="WBParaSite" id="ALUE_0000636901-mRNA-1"/>
    </source>
</evidence>